<reference evidence="2" key="1">
    <citation type="journal article" date="2021" name="Mol. Ecol. Resour.">
        <title>Apolygus lucorum genome provides insights into omnivorousness and mesophyll feeding.</title>
        <authorList>
            <person name="Liu Y."/>
            <person name="Liu H."/>
            <person name="Wang H."/>
            <person name="Huang T."/>
            <person name="Liu B."/>
            <person name="Yang B."/>
            <person name="Yin L."/>
            <person name="Li B."/>
            <person name="Zhang Y."/>
            <person name="Zhang S."/>
            <person name="Jiang F."/>
            <person name="Zhang X."/>
            <person name="Ren Y."/>
            <person name="Wang B."/>
            <person name="Wang S."/>
            <person name="Lu Y."/>
            <person name="Wu K."/>
            <person name="Fan W."/>
            <person name="Wang G."/>
        </authorList>
    </citation>
    <scope>NUCLEOTIDE SEQUENCE</scope>
    <source>
        <strain evidence="2">12Hb</strain>
    </source>
</reference>
<dbReference type="AlphaFoldDB" id="A0A8S9X8R4"/>
<dbReference type="EMBL" id="WIXP02000009">
    <property type="protein sequence ID" value="KAF6204894.1"/>
    <property type="molecule type" value="Genomic_DNA"/>
</dbReference>
<dbReference type="Pfam" id="PF16972">
    <property type="entry name" value="TipE"/>
    <property type="match status" value="1"/>
</dbReference>
<dbReference type="Proteomes" id="UP000466442">
    <property type="component" value="Linkage Group LG9"/>
</dbReference>
<accession>A0A8S9X8R4</accession>
<dbReference type="GO" id="GO:0002028">
    <property type="term" value="P:regulation of sodium ion transport"/>
    <property type="evidence" value="ECO:0007669"/>
    <property type="project" value="TreeGrafter"/>
</dbReference>
<organism evidence="2 3">
    <name type="scientific">Apolygus lucorum</name>
    <name type="common">Small green plant bug</name>
    <name type="synonym">Lygocoris lucorum</name>
    <dbReference type="NCBI Taxonomy" id="248454"/>
    <lineage>
        <taxon>Eukaryota</taxon>
        <taxon>Metazoa</taxon>
        <taxon>Ecdysozoa</taxon>
        <taxon>Arthropoda</taxon>
        <taxon>Hexapoda</taxon>
        <taxon>Insecta</taxon>
        <taxon>Pterygota</taxon>
        <taxon>Neoptera</taxon>
        <taxon>Paraneoptera</taxon>
        <taxon>Hemiptera</taxon>
        <taxon>Heteroptera</taxon>
        <taxon>Panheteroptera</taxon>
        <taxon>Cimicomorpha</taxon>
        <taxon>Miridae</taxon>
        <taxon>Mirini</taxon>
        <taxon>Apolygus</taxon>
    </lineage>
</organism>
<protein>
    <submittedName>
        <fullName evidence="2">Uncharacterized protein</fullName>
    </submittedName>
</protein>
<proteinExistence type="predicted"/>
<dbReference type="InterPro" id="IPR031578">
    <property type="entry name" value="TipE"/>
</dbReference>
<keyword evidence="1" id="KW-0812">Transmembrane</keyword>
<feature type="transmembrane region" description="Helical" evidence="1">
    <location>
        <begin position="282"/>
        <end position="307"/>
    </location>
</feature>
<gene>
    <name evidence="2" type="ORF">GE061_019058</name>
</gene>
<dbReference type="OrthoDB" id="6349518at2759"/>
<dbReference type="GO" id="GO:0017080">
    <property type="term" value="F:sodium channel regulator activity"/>
    <property type="evidence" value="ECO:0007669"/>
    <property type="project" value="TreeGrafter"/>
</dbReference>
<name>A0A8S9X8R4_APOLU</name>
<keyword evidence="3" id="KW-1185">Reference proteome</keyword>
<dbReference type="PANTHER" id="PTHR12335:SF3">
    <property type="entry name" value="IP11896P"/>
    <property type="match status" value="1"/>
</dbReference>
<evidence type="ECO:0000256" key="1">
    <source>
        <dbReference type="SAM" id="Phobius"/>
    </source>
</evidence>
<dbReference type="GO" id="GO:0005886">
    <property type="term" value="C:plasma membrane"/>
    <property type="evidence" value="ECO:0007669"/>
    <property type="project" value="TreeGrafter"/>
</dbReference>
<evidence type="ECO:0000313" key="2">
    <source>
        <dbReference type="EMBL" id="KAF6204894.1"/>
    </source>
</evidence>
<comment type="caution">
    <text evidence="2">The sequence shown here is derived from an EMBL/GenBank/DDBJ whole genome shotgun (WGS) entry which is preliminary data.</text>
</comment>
<keyword evidence="1" id="KW-0472">Membrane</keyword>
<evidence type="ECO:0000313" key="3">
    <source>
        <dbReference type="Proteomes" id="UP000466442"/>
    </source>
</evidence>
<dbReference type="PANTHER" id="PTHR12335">
    <property type="entry name" value="TIPE PROTEIN TEMPERATURE-INDUCED PARALYTIC E"/>
    <property type="match status" value="1"/>
</dbReference>
<sequence>MLFAVQPEKLTPSNCNNDTECTNLAGVYSCRKGHCSNWSSMFLCHNHADGIVVDATKDNLKLNGFFECKHSKCIKYKTNLNCDRICPNITTHRSNVFVQYHEYKGGTQLGNNIFMGNCERVLAHTETDGPEEGREIPPKVIWTRNSNTTLLTTCHVIEMRGDSLFATDCINGTVVPPTTLQKPQTNFTTFWKIVENSTTLLDPSLKYLPPQSSLTIFNYSRLYINLEGCVNTLRGECEEFSKTHGNDGDNSTSQSRFICYYHKDDSSMVVARFDLNKTWTELMVAIFVPSSLFIISLITLLIIGYSVQVGDDTRMRCVLFRKKAKRKKTQEEMNAEIDLVMDGIIERTNAMADDSPTGNPIA</sequence>
<keyword evidence="1" id="KW-1133">Transmembrane helix</keyword>